<dbReference type="PANTHER" id="PTHR30627">
    <property type="entry name" value="PEPTIDOGLYCAN D,D-TRANSPEPTIDASE"/>
    <property type="match status" value="1"/>
</dbReference>
<dbReference type="InterPro" id="IPR012338">
    <property type="entry name" value="Beta-lactam/transpept-like"/>
</dbReference>
<evidence type="ECO:0000259" key="6">
    <source>
        <dbReference type="Pfam" id="PF03717"/>
    </source>
</evidence>
<keyword evidence="2" id="KW-0645">Protease</keyword>
<evidence type="ECO:0000256" key="1">
    <source>
        <dbReference type="ARBA" id="ARBA00004370"/>
    </source>
</evidence>
<dbReference type="InterPro" id="IPR005311">
    <property type="entry name" value="PBP_dimer"/>
</dbReference>
<feature type="domain" description="Penicillin-binding protein transpeptidase" evidence="5">
    <location>
        <begin position="322"/>
        <end position="629"/>
    </location>
</feature>
<dbReference type="SUPFAM" id="SSF56519">
    <property type="entry name" value="Penicillin binding protein dimerisation domain"/>
    <property type="match status" value="1"/>
</dbReference>
<evidence type="ECO:0000313" key="8">
    <source>
        <dbReference type="Proteomes" id="UP001165653"/>
    </source>
</evidence>
<feature type="domain" description="Penicillin-binding protein dimerisation" evidence="6">
    <location>
        <begin position="53"/>
        <end position="278"/>
    </location>
</feature>
<dbReference type="Gene3D" id="3.30.450.330">
    <property type="match status" value="1"/>
</dbReference>
<keyword evidence="2" id="KW-0378">Hydrolase</keyword>
<dbReference type="Proteomes" id="UP001165653">
    <property type="component" value="Unassembled WGS sequence"/>
</dbReference>
<feature type="region of interest" description="Disordered" evidence="4">
    <location>
        <begin position="270"/>
        <end position="289"/>
    </location>
</feature>
<gene>
    <name evidence="7" type="ORF">OJ996_13085</name>
</gene>
<keyword evidence="8" id="KW-1185">Reference proteome</keyword>
<keyword evidence="3" id="KW-0472">Membrane</keyword>
<evidence type="ECO:0000259" key="5">
    <source>
        <dbReference type="Pfam" id="PF00905"/>
    </source>
</evidence>
<protein>
    <submittedName>
        <fullName evidence="7">Penicillin-binding protein 2</fullName>
    </submittedName>
</protein>
<organism evidence="7 8">
    <name type="scientific">Luteolibacter rhizosphaerae</name>
    <dbReference type="NCBI Taxonomy" id="2989719"/>
    <lineage>
        <taxon>Bacteria</taxon>
        <taxon>Pseudomonadati</taxon>
        <taxon>Verrucomicrobiota</taxon>
        <taxon>Verrucomicrobiia</taxon>
        <taxon>Verrucomicrobiales</taxon>
        <taxon>Verrucomicrobiaceae</taxon>
        <taxon>Luteolibacter</taxon>
    </lineage>
</organism>
<evidence type="ECO:0000256" key="4">
    <source>
        <dbReference type="SAM" id="MobiDB-lite"/>
    </source>
</evidence>
<dbReference type="InterPro" id="IPR001460">
    <property type="entry name" value="PCN-bd_Tpept"/>
</dbReference>
<name>A0ABT3G3V2_9BACT</name>
<dbReference type="Gene3D" id="3.90.1310.10">
    <property type="entry name" value="Penicillin-binding protein 2a (Domain 2)"/>
    <property type="match status" value="1"/>
</dbReference>
<comment type="caution">
    <text evidence="7">The sequence shown here is derived from an EMBL/GenBank/DDBJ whole genome shotgun (WGS) entry which is preliminary data.</text>
</comment>
<dbReference type="InterPro" id="IPR036138">
    <property type="entry name" value="PBP_dimer_sf"/>
</dbReference>
<evidence type="ECO:0000313" key="7">
    <source>
        <dbReference type="EMBL" id="MCW1914516.1"/>
    </source>
</evidence>
<sequence length="658" mass="71812">MKTRAFQSRCLALCSVIVAGLSLLSVRLFQIQVWDRKQVVGKSNPFDQAEVLPGLRGKIVDRNEEVLAKSMPVGSVYADIMHLTGPKEMATVIAFERVSQLPGWDQLDGEKRRRRVSAERSEILGTLAAADDEESQAIKDSIREAALARIVSLLARPLGMRREDLRKALIEGIGKKTKGEFAIAKNLPDDVARLVQETIDQHWLEGVFLRYGHRRWYTSENMATHIVGYTGEVEEKGPTGRPSYRQIGKFGIESSMEEYMAGRDGVRIERRDPSGMRIPGESQSVTPPRPGLNIQLTLDMGIQAIVEEELDAGLTQFKSERGCAIVMDPDTGEILGMASRPHFNLNRLDNLDVAGSNFALQAIYEPGSTIKIVAAGAALNEKLVAPQTSIFCHNGYYKQGSVLVEDRDHPYGYLTVEGILQKSSNIGSYKLAQQLGMGRFYDYMGKWGYGKKTGILLSGESRGVIRNTGNPTDFSRAAYGYALAVTPLQVASAYCVVAGDGKLRKPQIVRSIIANDGTVVQKFEPETTATVLRPETAKAMRKALEKVTGEGGTAKLARVPGYLVCGKTGTARRIKDGKYQMHNYVASFAGMMPANDPAFVCVVVIDDPKLTTGGNPYGGLVAAPIFANIGRRVAAHMNLTPTEPVGEGKDKLAGTKDQ</sequence>
<dbReference type="SUPFAM" id="SSF56601">
    <property type="entry name" value="beta-lactamase/transpeptidase-like"/>
    <property type="match status" value="1"/>
</dbReference>
<dbReference type="RefSeq" id="WP_264514048.1">
    <property type="nucleotide sequence ID" value="NZ_JAPDDR010000006.1"/>
</dbReference>
<dbReference type="EMBL" id="JAPDDR010000006">
    <property type="protein sequence ID" value="MCW1914516.1"/>
    <property type="molecule type" value="Genomic_DNA"/>
</dbReference>
<dbReference type="Pfam" id="PF00905">
    <property type="entry name" value="Transpeptidase"/>
    <property type="match status" value="1"/>
</dbReference>
<comment type="subcellular location">
    <subcellularLocation>
        <location evidence="1">Membrane</location>
    </subcellularLocation>
</comment>
<proteinExistence type="predicted"/>
<evidence type="ECO:0000256" key="2">
    <source>
        <dbReference type="ARBA" id="ARBA00022645"/>
    </source>
</evidence>
<dbReference type="Gene3D" id="3.40.710.10">
    <property type="entry name" value="DD-peptidase/beta-lactamase superfamily"/>
    <property type="match status" value="1"/>
</dbReference>
<accession>A0ABT3G3V2</accession>
<dbReference type="InterPro" id="IPR050515">
    <property type="entry name" value="Beta-lactam/transpept"/>
</dbReference>
<dbReference type="Pfam" id="PF03717">
    <property type="entry name" value="PBP_dimer"/>
    <property type="match status" value="1"/>
</dbReference>
<reference evidence="7" key="1">
    <citation type="submission" date="2022-10" db="EMBL/GenBank/DDBJ databases">
        <title>Luteolibacter sp. GHJ8, whole genome shotgun sequencing project.</title>
        <authorList>
            <person name="Zhao G."/>
            <person name="Shen L."/>
        </authorList>
    </citation>
    <scope>NUCLEOTIDE SEQUENCE</scope>
    <source>
        <strain evidence="7">GHJ8</strain>
    </source>
</reference>
<evidence type="ECO:0000256" key="3">
    <source>
        <dbReference type="ARBA" id="ARBA00023136"/>
    </source>
</evidence>
<keyword evidence="2" id="KW-0121">Carboxypeptidase</keyword>